<dbReference type="Proteomes" id="UP001175271">
    <property type="component" value="Unassembled WGS sequence"/>
</dbReference>
<dbReference type="InterPro" id="IPR044156">
    <property type="entry name" value="Galectin-like"/>
</dbReference>
<evidence type="ECO:0000259" key="4">
    <source>
        <dbReference type="PROSITE" id="PS51304"/>
    </source>
</evidence>
<accession>A0AA39LSK8</accession>
<feature type="domain" description="Galectin" evidence="4">
    <location>
        <begin position="55"/>
        <end position="194"/>
    </location>
</feature>
<dbReference type="SMART" id="SM00276">
    <property type="entry name" value="GLECT"/>
    <property type="match status" value="1"/>
</dbReference>
<comment type="caution">
    <text evidence="5">The sequence shown here is derived from an EMBL/GenBank/DDBJ whole genome shotgun (WGS) entry which is preliminary data.</text>
</comment>
<evidence type="ECO:0000256" key="3">
    <source>
        <dbReference type="SAM" id="SignalP"/>
    </source>
</evidence>
<evidence type="ECO:0000256" key="1">
    <source>
        <dbReference type="ARBA" id="ARBA00022734"/>
    </source>
</evidence>
<feature type="signal peptide" evidence="3">
    <location>
        <begin position="1"/>
        <end position="20"/>
    </location>
</feature>
<dbReference type="InterPro" id="IPR013320">
    <property type="entry name" value="ConA-like_dom_sf"/>
</dbReference>
<dbReference type="EMBL" id="JAUCMV010000003">
    <property type="protein sequence ID" value="KAK0408586.1"/>
    <property type="molecule type" value="Genomic_DNA"/>
</dbReference>
<name>A0AA39LSK8_9BILA</name>
<reference evidence="5" key="1">
    <citation type="submission" date="2023-06" db="EMBL/GenBank/DDBJ databases">
        <title>Genomic analysis of the entomopathogenic nematode Steinernema hermaphroditum.</title>
        <authorList>
            <person name="Schwarz E.M."/>
            <person name="Heppert J.K."/>
            <person name="Baniya A."/>
            <person name="Schwartz H.T."/>
            <person name="Tan C.-H."/>
            <person name="Antoshechkin I."/>
            <person name="Sternberg P.W."/>
            <person name="Goodrich-Blair H."/>
            <person name="Dillman A.R."/>
        </authorList>
    </citation>
    <scope>NUCLEOTIDE SEQUENCE</scope>
    <source>
        <strain evidence="5">PS9179</strain>
        <tissue evidence="5">Whole animal</tissue>
    </source>
</reference>
<proteinExistence type="predicted"/>
<evidence type="ECO:0000313" key="5">
    <source>
        <dbReference type="EMBL" id="KAK0408586.1"/>
    </source>
</evidence>
<dbReference type="PANTHER" id="PTHR11346:SF147">
    <property type="entry name" value="GALECTIN"/>
    <property type="match status" value="1"/>
</dbReference>
<feature type="domain" description="Galectin" evidence="4">
    <location>
        <begin position="200"/>
        <end position="342"/>
    </location>
</feature>
<sequence>MLLWSGPLLLLLCLPEIAHAEAAASSDRVKRSSVKYRRTLDGMNHQIEKPLSLPAVIDFDEPLAYEEMIRIEGRLPQSFTSFNITLGEDHNSGGERSPLHINFQKGDFFVRRIEKGQFVYTLSSRHYAHIENTKSLEAGEKFVIHIRFIQTPEKMFYIMINNSTSSFVKNTYSLEKIEQISFDGDASIEHVEWGGGPRQLSVFQTFPPMQEGRVVITGRINSDRDLFALALVTPTLDKPFYFNVRFNQHRALANSGKEEWGTEENATKFPFDPYGRFDITLLVDTNEVKVINGQHKQLLTVLFEVLVYGDLIMKFKHRTSNPREDYHGIWVVNAVVTDIIWT</sequence>
<evidence type="ECO:0000256" key="2">
    <source>
        <dbReference type="RuleBase" id="RU102079"/>
    </source>
</evidence>
<dbReference type="Pfam" id="PF00337">
    <property type="entry name" value="Gal-bind_lectin"/>
    <property type="match status" value="2"/>
</dbReference>
<feature type="chain" id="PRO_5041236142" description="Galectin" evidence="3">
    <location>
        <begin position="21"/>
        <end position="342"/>
    </location>
</feature>
<dbReference type="GO" id="GO:0030246">
    <property type="term" value="F:carbohydrate binding"/>
    <property type="evidence" value="ECO:0007669"/>
    <property type="project" value="UniProtKB-UniRule"/>
</dbReference>
<keyword evidence="3" id="KW-0732">Signal</keyword>
<dbReference type="AlphaFoldDB" id="A0AA39LSK8"/>
<protein>
    <recommendedName>
        <fullName evidence="2">Galectin</fullName>
    </recommendedName>
</protein>
<keyword evidence="6" id="KW-1185">Reference proteome</keyword>
<dbReference type="InterPro" id="IPR001079">
    <property type="entry name" value="Galectin_CRD"/>
</dbReference>
<keyword evidence="1 2" id="KW-0430">Lectin</keyword>
<dbReference type="SMART" id="SM00908">
    <property type="entry name" value="Gal-bind_lectin"/>
    <property type="match status" value="1"/>
</dbReference>
<organism evidence="5 6">
    <name type="scientific">Steinernema hermaphroditum</name>
    <dbReference type="NCBI Taxonomy" id="289476"/>
    <lineage>
        <taxon>Eukaryota</taxon>
        <taxon>Metazoa</taxon>
        <taxon>Ecdysozoa</taxon>
        <taxon>Nematoda</taxon>
        <taxon>Chromadorea</taxon>
        <taxon>Rhabditida</taxon>
        <taxon>Tylenchina</taxon>
        <taxon>Panagrolaimomorpha</taxon>
        <taxon>Strongyloidoidea</taxon>
        <taxon>Steinernematidae</taxon>
        <taxon>Steinernema</taxon>
    </lineage>
</organism>
<gene>
    <name evidence="5" type="ORF">QR680_004040</name>
</gene>
<dbReference type="PANTHER" id="PTHR11346">
    <property type="entry name" value="GALECTIN"/>
    <property type="match status" value="1"/>
</dbReference>
<dbReference type="Gene3D" id="2.60.120.200">
    <property type="match status" value="2"/>
</dbReference>
<evidence type="ECO:0000313" key="6">
    <source>
        <dbReference type="Proteomes" id="UP001175271"/>
    </source>
</evidence>
<dbReference type="PROSITE" id="PS51304">
    <property type="entry name" value="GALECTIN"/>
    <property type="match status" value="2"/>
</dbReference>
<dbReference type="SUPFAM" id="SSF49899">
    <property type="entry name" value="Concanavalin A-like lectins/glucanases"/>
    <property type="match status" value="2"/>
</dbReference>